<proteinExistence type="predicted"/>
<accession>A0A915KFG7</accession>
<feature type="compositionally biased region" description="Low complexity" evidence="1">
    <location>
        <begin position="102"/>
        <end position="123"/>
    </location>
</feature>
<evidence type="ECO:0000313" key="3">
    <source>
        <dbReference type="Proteomes" id="UP000887565"/>
    </source>
</evidence>
<evidence type="ECO:0000256" key="1">
    <source>
        <dbReference type="SAM" id="MobiDB-lite"/>
    </source>
</evidence>
<reference evidence="4" key="1">
    <citation type="submission" date="2022-11" db="UniProtKB">
        <authorList>
            <consortium name="WormBaseParasite"/>
        </authorList>
    </citation>
    <scope>IDENTIFICATION</scope>
</reference>
<keyword evidence="2" id="KW-0812">Transmembrane</keyword>
<dbReference type="AlphaFoldDB" id="A0A915KFG7"/>
<evidence type="ECO:0000313" key="4">
    <source>
        <dbReference type="WBParaSite" id="nRc.2.0.1.t37558-RA"/>
    </source>
</evidence>
<feature type="region of interest" description="Disordered" evidence="1">
    <location>
        <begin position="67"/>
        <end position="152"/>
    </location>
</feature>
<feature type="transmembrane region" description="Helical" evidence="2">
    <location>
        <begin position="33"/>
        <end position="55"/>
    </location>
</feature>
<keyword evidence="3" id="KW-1185">Reference proteome</keyword>
<sequence>MPPLKTSIIQQNVQSSLANDYDYSLRSSLPPPLNFFILFICFVLTYVILTGALALCCAKCRGKKKVEGAEAEKPEGGAAPKMGEGSAVVKTSKVIGTGSLRPKNAAPAPKSPSPTTESSPPKKAQQDAGLHYVDMSPLKAPPAEKHEKKEAKQFAGIKDYGTLLFVPDNALLKSKKSAH</sequence>
<keyword evidence="2" id="KW-1133">Transmembrane helix</keyword>
<evidence type="ECO:0000256" key="2">
    <source>
        <dbReference type="SAM" id="Phobius"/>
    </source>
</evidence>
<organism evidence="3 4">
    <name type="scientific">Romanomermis culicivorax</name>
    <name type="common">Nematode worm</name>
    <dbReference type="NCBI Taxonomy" id="13658"/>
    <lineage>
        <taxon>Eukaryota</taxon>
        <taxon>Metazoa</taxon>
        <taxon>Ecdysozoa</taxon>
        <taxon>Nematoda</taxon>
        <taxon>Enoplea</taxon>
        <taxon>Dorylaimia</taxon>
        <taxon>Mermithida</taxon>
        <taxon>Mermithoidea</taxon>
        <taxon>Mermithidae</taxon>
        <taxon>Romanomermis</taxon>
    </lineage>
</organism>
<protein>
    <submittedName>
        <fullName evidence="4">Uncharacterized protein</fullName>
    </submittedName>
</protein>
<dbReference type="WBParaSite" id="nRc.2.0.1.t37558-RA">
    <property type="protein sequence ID" value="nRc.2.0.1.t37558-RA"/>
    <property type="gene ID" value="nRc.2.0.1.g37558"/>
</dbReference>
<dbReference type="Proteomes" id="UP000887565">
    <property type="component" value="Unplaced"/>
</dbReference>
<feature type="compositionally biased region" description="Basic and acidic residues" evidence="1">
    <location>
        <begin position="142"/>
        <end position="152"/>
    </location>
</feature>
<keyword evidence="2" id="KW-0472">Membrane</keyword>
<name>A0A915KFG7_ROMCU</name>